<comment type="similarity">
    <text evidence="1">Belongs to the Gfo/Idh/MocA family.</text>
</comment>
<feature type="domain" description="Gfo/Idh/MocA-like oxidoreductase N-terminal" evidence="3">
    <location>
        <begin position="12"/>
        <end position="127"/>
    </location>
</feature>
<dbReference type="PANTHER" id="PTHR22604">
    <property type="entry name" value="OXIDOREDUCTASES"/>
    <property type="match status" value="1"/>
</dbReference>
<evidence type="ECO:0000313" key="6">
    <source>
        <dbReference type="Proteomes" id="UP000287605"/>
    </source>
</evidence>
<organism evidence="5 6">
    <name type="scientific">Vagococcus elongatus</name>
    <dbReference type="NCBI Taxonomy" id="180344"/>
    <lineage>
        <taxon>Bacteria</taxon>
        <taxon>Bacillati</taxon>
        <taxon>Bacillota</taxon>
        <taxon>Bacilli</taxon>
        <taxon>Lactobacillales</taxon>
        <taxon>Enterococcaceae</taxon>
        <taxon>Vagococcus</taxon>
    </lineage>
</organism>
<dbReference type="SUPFAM" id="SSF51735">
    <property type="entry name" value="NAD(P)-binding Rossmann-fold domains"/>
    <property type="match status" value="1"/>
</dbReference>
<dbReference type="InterPro" id="IPR050984">
    <property type="entry name" value="Gfo/Idh/MocA_domain"/>
</dbReference>
<evidence type="ECO:0000259" key="3">
    <source>
        <dbReference type="Pfam" id="PF01408"/>
    </source>
</evidence>
<dbReference type="GO" id="GO:0000166">
    <property type="term" value="F:nucleotide binding"/>
    <property type="evidence" value="ECO:0007669"/>
    <property type="project" value="InterPro"/>
</dbReference>
<dbReference type="Gene3D" id="3.30.360.10">
    <property type="entry name" value="Dihydrodipicolinate Reductase, domain 2"/>
    <property type="match status" value="1"/>
</dbReference>
<name>A0A430B5B6_9ENTE</name>
<evidence type="ECO:0000259" key="4">
    <source>
        <dbReference type="Pfam" id="PF22725"/>
    </source>
</evidence>
<dbReference type="OrthoDB" id="9815825at2"/>
<dbReference type="EMBL" id="NGKA01000001">
    <property type="protein sequence ID" value="RSU15556.1"/>
    <property type="molecule type" value="Genomic_DNA"/>
</dbReference>
<comment type="caution">
    <text evidence="5">The sequence shown here is derived from an EMBL/GenBank/DDBJ whole genome shotgun (WGS) entry which is preliminary data.</text>
</comment>
<feature type="domain" description="GFO/IDH/MocA-like oxidoreductase" evidence="4">
    <location>
        <begin position="139"/>
        <end position="256"/>
    </location>
</feature>
<dbReference type="Gene3D" id="3.40.50.720">
    <property type="entry name" value="NAD(P)-binding Rossmann-like Domain"/>
    <property type="match status" value="1"/>
</dbReference>
<dbReference type="GO" id="GO:0016491">
    <property type="term" value="F:oxidoreductase activity"/>
    <property type="evidence" value="ECO:0007669"/>
    <property type="project" value="UniProtKB-KW"/>
</dbReference>
<dbReference type="InterPro" id="IPR000683">
    <property type="entry name" value="Gfo/Idh/MocA-like_OxRdtase_N"/>
</dbReference>
<keyword evidence="6" id="KW-1185">Reference proteome</keyword>
<accession>A0A430B5B6</accession>
<protein>
    <submittedName>
        <fullName evidence="5">Uncharacterized protein</fullName>
    </submittedName>
</protein>
<dbReference type="SUPFAM" id="SSF55347">
    <property type="entry name" value="Glyceraldehyde-3-phosphate dehydrogenase-like, C-terminal domain"/>
    <property type="match status" value="1"/>
</dbReference>
<gene>
    <name evidence="5" type="ORF">CBF29_00325</name>
</gene>
<sequence>MEKGELNMSQALNWGIIGLGEIAAAFAENLKENGKNIYGVAARDEDRAVKFAEKHGIKQAYSSYDGLLSDQAIDIVYIASINSQHFQLIKQSLENGKHVLCEKAIWHDYGELLELEKLAKERKLILAEAMTIYHMPLMEKLKTLIAEGAIGKLQSVQADFGSLKEDDPTNRFFSKEKGGGAMLDIGIYALSFLSFFIEGKAAEIQEVQIPYSKTGVDERWNIGMVTDKDILATATLSFRSKLPKRALIAGDEGYIEIYEYPRADKAVLVKPDGSKETIAAGESRNALYYEASHMEEAIAKQDSGLVYFELTKQTIFWIDGLLSRHF</sequence>
<dbReference type="AlphaFoldDB" id="A0A430B5B6"/>
<evidence type="ECO:0000256" key="1">
    <source>
        <dbReference type="ARBA" id="ARBA00010928"/>
    </source>
</evidence>
<reference evidence="5 6" key="1">
    <citation type="submission" date="2017-05" db="EMBL/GenBank/DDBJ databases">
        <title>Vagococcus spp. assemblies.</title>
        <authorList>
            <person name="Gulvik C.A."/>
        </authorList>
    </citation>
    <scope>NUCLEOTIDE SEQUENCE [LARGE SCALE GENOMIC DNA]</scope>
    <source>
        <strain evidence="5 6">CCUG 51432</strain>
    </source>
</reference>
<dbReference type="Pfam" id="PF22725">
    <property type="entry name" value="GFO_IDH_MocA_C3"/>
    <property type="match status" value="1"/>
</dbReference>
<evidence type="ECO:0000256" key="2">
    <source>
        <dbReference type="ARBA" id="ARBA00023002"/>
    </source>
</evidence>
<keyword evidence="2" id="KW-0560">Oxidoreductase</keyword>
<dbReference type="Proteomes" id="UP000287605">
    <property type="component" value="Unassembled WGS sequence"/>
</dbReference>
<evidence type="ECO:0000313" key="5">
    <source>
        <dbReference type="EMBL" id="RSU15556.1"/>
    </source>
</evidence>
<dbReference type="Pfam" id="PF01408">
    <property type="entry name" value="GFO_IDH_MocA"/>
    <property type="match status" value="1"/>
</dbReference>
<proteinExistence type="inferred from homology"/>
<dbReference type="PANTHER" id="PTHR22604:SF105">
    <property type="entry name" value="TRANS-1,2-DIHYDROBENZENE-1,2-DIOL DEHYDROGENASE"/>
    <property type="match status" value="1"/>
</dbReference>
<dbReference type="InterPro" id="IPR036291">
    <property type="entry name" value="NAD(P)-bd_dom_sf"/>
</dbReference>
<dbReference type="InterPro" id="IPR055170">
    <property type="entry name" value="GFO_IDH_MocA-like_dom"/>
</dbReference>